<dbReference type="RefSeq" id="WP_377431719.1">
    <property type="nucleotide sequence ID" value="NZ_JBHSPR010000060.1"/>
</dbReference>
<comment type="caution">
    <text evidence="1">The sequence shown here is derived from an EMBL/GenBank/DDBJ whole genome shotgun (WGS) entry which is preliminary data.</text>
</comment>
<dbReference type="InterPro" id="IPR023393">
    <property type="entry name" value="START-like_dom_sf"/>
</dbReference>
<protein>
    <submittedName>
        <fullName evidence="1">SRPBCC domain-containing protein</fullName>
    </submittedName>
</protein>
<evidence type="ECO:0000313" key="2">
    <source>
        <dbReference type="Proteomes" id="UP001596203"/>
    </source>
</evidence>
<reference evidence="2" key="1">
    <citation type="journal article" date="2019" name="Int. J. Syst. Evol. Microbiol.">
        <title>The Global Catalogue of Microorganisms (GCM) 10K type strain sequencing project: providing services to taxonomists for standard genome sequencing and annotation.</title>
        <authorList>
            <consortium name="The Broad Institute Genomics Platform"/>
            <consortium name="The Broad Institute Genome Sequencing Center for Infectious Disease"/>
            <person name="Wu L."/>
            <person name="Ma J."/>
        </authorList>
    </citation>
    <scope>NUCLEOTIDE SEQUENCE [LARGE SCALE GENOMIC DNA]</scope>
    <source>
        <strain evidence="2">ZS-35-S2</strain>
    </source>
</reference>
<dbReference type="CDD" id="cd07814">
    <property type="entry name" value="SRPBCC_CalC_Aha1-like"/>
    <property type="match status" value="1"/>
</dbReference>
<gene>
    <name evidence="1" type="ORF">ACFP2T_39800</name>
</gene>
<keyword evidence="2" id="KW-1185">Reference proteome</keyword>
<organism evidence="1 2">
    <name type="scientific">Plantactinospora solaniradicis</name>
    <dbReference type="NCBI Taxonomy" id="1723736"/>
    <lineage>
        <taxon>Bacteria</taxon>
        <taxon>Bacillati</taxon>
        <taxon>Actinomycetota</taxon>
        <taxon>Actinomycetes</taxon>
        <taxon>Micromonosporales</taxon>
        <taxon>Micromonosporaceae</taxon>
        <taxon>Plantactinospora</taxon>
    </lineage>
</organism>
<dbReference type="EMBL" id="JBHSPR010000060">
    <property type="protein sequence ID" value="MFC6022290.1"/>
    <property type="molecule type" value="Genomic_DNA"/>
</dbReference>
<dbReference type="Gene3D" id="3.30.530.20">
    <property type="match status" value="1"/>
</dbReference>
<dbReference type="SUPFAM" id="SSF55961">
    <property type="entry name" value="Bet v1-like"/>
    <property type="match status" value="1"/>
</dbReference>
<name>A0ABW1KKX1_9ACTN</name>
<dbReference type="Proteomes" id="UP001596203">
    <property type="component" value="Unassembled WGS sequence"/>
</dbReference>
<sequence>MSEQPKPYRVETTIGADRETVWRAMTDAVQLREWFGWDHGDLDGEIQYIFVDHVKQEPPERMLFDDGSYLELVPDGHRTTIRAVLPGSLDGTDWDEVYDGMEEGWRSFFEQLRFLLETRPQGRRRTVYLTGTATAADVLAIAGSDGELRHTSRYQRIAVHPSGHLLVVAGQAPLAGDVEGPISLTVTTYGLDDAAFADVLSEWTARWSDIPDARSTTTAGESTITATAPR</sequence>
<proteinExistence type="predicted"/>
<accession>A0ABW1KKX1</accession>
<evidence type="ECO:0000313" key="1">
    <source>
        <dbReference type="EMBL" id="MFC6022290.1"/>
    </source>
</evidence>